<dbReference type="Pfam" id="PF00293">
    <property type="entry name" value="NUDIX"/>
    <property type="match status" value="1"/>
</dbReference>
<evidence type="ECO:0000256" key="5">
    <source>
        <dbReference type="ARBA" id="ARBA00022723"/>
    </source>
</evidence>
<dbReference type="PANTHER" id="PTHR42904">
    <property type="entry name" value="NUDIX HYDROLASE, NUDC SUBFAMILY"/>
    <property type="match status" value="1"/>
</dbReference>
<dbReference type="Proteomes" id="UP001321486">
    <property type="component" value="Chromosome"/>
</dbReference>
<comment type="catalytic activity">
    <reaction evidence="9">
        <text>a 5'-end NAD(+)-phospho-ribonucleoside in mRNA + H2O = a 5'-end phospho-adenosine-phospho-ribonucleoside in mRNA + beta-nicotinamide D-ribonucleotide + 2 H(+)</text>
        <dbReference type="Rhea" id="RHEA:60876"/>
        <dbReference type="Rhea" id="RHEA-COMP:15698"/>
        <dbReference type="Rhea" id="RHEA-COMP:15719"/>
        <dbReference type="ChEBI" id="CHEBI:14649"/>
        <dbReference type="ChEBI" id="CHEBI:15377"/>
        <dbReference type="ChEBI" id="CHEBI:15378"/>
        <dbReference type="ChEBI" id="CHEBI:144029"/>
        <dbReference type="ChEBI" id="CHEBI:144051"/>
    </reaction>
    <physiologicalReaction direction="left-to-right" evidence="9">
        <dbReference type="Rhea" id="RHEA:60877"/>
    </physiologicalReaction>
</comment>
<dbReference type="EMBL" id="AP027732">
    <property type="protein sequence ID" value="BDZ49853.1"/>
    <property type="molecule type" value="Genomic_DNA"/>
</dbReference>
<sequence length="316" mass="34631">MPARPSESQASFAAKLPLSRHQIDRDYLAREREELFPELLADEGTRILPVSKGRALFQNETSLALLPPAAIPPQAELVYLGRSLATDAPEPVGTPILAALLTDEQAEKVASEEQWGNLRMFATGLSDRDAGLATEALGIANWHASHRFSPRSGRPLRSVKGGWVRIDPDDGHEIFPRTDPAIIVGVTDADDRLLLGSNALWEKNRFSLLAGFVEPGESLEQAVEREIFEESGVRVTDATYLGSQPWPFPASLMLGFRARVDDANPGSLEPDGAEIVDLRWFTRDELIAAGDEVILPGRSSIARAIIEDWYGSEIDD</sequence>
<evidence type="ECO:0000256" key="8">
    <source>
        <dbReference type="ARBA" id="ARBA00023027"/>
    </source>
</evidence>
<evidence type="ECO:0000256" key="7">
    <source>
        <dbReference type="ARBA" id="ARBA00022842"/>
    </source>
</evidence>
<evidence type="ECO:0000256" key="4">
    <source>
        <dbReference type="ARBA" id="ARBA00012381"/>
    </source>
</evidence>
<evidence type="ECO:0000256" key="3">
    <source>
        <dbReference type="ARBA" id="ARBA00009595"/>
    </source>
</evidence>
<evidence type="ECO:0000256" key="10">
    <source>
        <dbReference type="RuleBase" id="RU003476"/>
    </source>
</evidence>
<keyword evidence="6 10" id="KW-0378">Hydrolase</keyword>
<dbReference type="InterPro" id="IPR050241">
    <property type="entry name" value="NAD-cap_RNA_hydrolase_NudC"/>
</dbReference>
<comment type="cofactor">
    <cofactor evidence="2">
        <name>Zn(2+)</name>
        <dbReference type="ChEBI" id="CHEBI:29105"/>
    </cofactor>
</comment>
<feature type="domain" description="Nudix hydrolase" evidence="11">
    <location>
        <begin position="176"/>
        <end position="305"/>
    </location>
</feature>
<dbReference type="EC" id="3.6.1.22" evidence="4"/>
<dbReference type="InterPro" id="IPR000086">
    <property type="entry name" value="NUDIX_hydrolase_dom"/>
</dbReference>
<evidence type="ECO:0000313" key="12">
    <source>
        <dbReference type="EMBL" id="BDZ49853.1"/>
    </source>
</evidence>
<dbReference type="Gene3D" id="3.90.79.20">
    <property type="match status" value="1"/>
</dbReference>
<keyword evidence="7" id="KW-0460">Magnesium</keyword>
<dbReference type="InterPro" id="IPR020476">
    <property type="entry name" value="Nudix_hydrolase"/>
</dbReference>
<keyword evidence="13" id="KW-1185">Reference proteome</keyword>
<evidence type="ECO:0000256" key="9">
    <source>
        <dbReference type="ARBA" id="ARBA00023679"/>
    </source>
</evidence>
<accession>A0ABN6Y2A3</accession>
<gene>
    <name evidence="12" type="ORF">GCM10025867_20940</name>
</gene>
<dbReference type="Pfam" id="PF09296">
    <property type="entry name" value="NUDIX-like"/>
    <property type="match status" value="1"/>
</dbReference>
<dbReference type="PROSITE" id="PS51462">
    <property type="entry name" value="NUDIX"/>
    <property type="match status" value="1"/>
</dbReference>
<organism evidence="12 13">
    <name type="scientific">Frondihabitans sucicola</name>
    <dbReference type="NCBI Taxonomy" id="1268041"/>
    <lineage>
        <taxon>Bacteria</taxon>
        <taxon>Bacillati</taxon>
        <taxon>Actinomycetota</taxon>
        <taxon>Actinomycetes</taxon>
        <taxon>Micrococcales</taxon>
        <taxon>Microbacteriaceae</taxon>
        <taxon>Frondihabitans</taxon>
    </lineage>
</organism>
<keyword evidence="8" id="KW-0520">NAD</keyword>
<proteinExistence type="inferred from homology"/>
<dbReference type="CDD" id="cd03429">
    <property type="entry name" value="NUDIX_NADH_pyrophosphatase_Nudt13"/>
    <property type="match status" value="1"/>
</dbReference>
<evidence type="ECO:0000256" key="6">
    <source>
        <dbReference type="ARBA" id="ARBA00022801"/>
    </source>
</evidence>
<dbReference type="RefSeq" id="WP_286346550.1">
    <property type="nucleotide sequence ID" value="NZ_AP027732.1"/>
</dbReference>
<dbReference type="PRINTS" id="PR00502">
    <property type="entry name" value="NUDIXFAMILY"/>
</dbReference>
<evidence type="ECO:0000259" key="11">
    <source>
        <dbReference type="PROSITE" id="PS51462"/>
    </source>
</evidence>
<dbReference type="PANTHER" id="PTHR42904:SF6">
    <property type="entry name" value="NAD-CAPPED RNA HYDROLASE NUDT12"/>
    <property type="match status" value="1"/>
</dbReference>
<comment type="similarity">
    <text evidence="3">Belongs to the Nudix hydrolase family. NudC subfamily.</text>
</comment>
<comment type="cofactor">
    <cofactor evidence="1">
        <name>Mg(2+)</name>
        <dbReference type="ChEBI" id="CHEBI:18420"/>
    </cofactor>
</comment>
<evidence type="ECO:0000313" key="13">
    <source>
        <dbReference type="Proteomes" id="UP001321486"/>
    </source>
</evidence>
<dbReference type="InterPro" id="IPR015797">
    <property type="entry name" value="NUDIX_hydrolase-like_dom_sf"/>
</dbReference>
<dbReference type="InterPro" id="IPR049734">
    <property type="entry name" value="NudC-like_C"/>
</dbReference>
<evidence type="ECO:0000256" key="2">
    <source>
        <dbReference type="ARBA" id="ARBA00001947"/>
    </source>
</evidence>
<name>A0ABN6Y2A3_9MICO</name>
<evidence type="ECO:0000256" key="1">
    <source>
        <dbReference type="ARBA" id="ARBA00001946"/>
    </source>
</evidence>
<protein>
    <recommendedName>
        <fullName evidence="4">NAD(+) diphosphatase</fullName>
        <ecNumber evidence="4">3.6.1.22</ecNumber>
    </recommendedName>
</protein>
<dbReference type="PROSITE" id="PS00893">
    <property type="entry name" value="NUDIX_BOX"/>
    <property type="match status" value="1"/>
</dbReference>
<dbReference type="Gene3D" id="3.90.79.10">
    <property type="entry name" value="Nucleoside Triphosphate Pyrophosphohydrolase"/>
    <property type="match status" value="1"/>
</dbReference>
<reference evidence="13" key="1">
    <citation type="journal article" date="2019" name="Int. J. Syst. Evol. Microbiol.">
        <title>The Global Catalogue of Microorganisms (GCM) 10K type strain sequencing project: providing services to taxonomists for standard genome sequencing and annotation.</title>
        <authorList>
            <consortium name="The Broad Institute Genomics Platform"/>
            <consortium name="The Broad Institute Genome Sequencing Center for Infectious Disease"/>
            <person name="Wu L."/>
            <person name="Ma J."/>
        </authorList>
    </citation>
    <scope>NUCLEOTIDE SEQUENCE [LARGE SCALE GENOMIC DNA]</scope>
    <source>
        <strain evidence="13">NBRC 108728</strain>
    </source>
</reference>
<dbReference type="InterPro" id="IPR015375">
    <property type="entry name" value="NADH_PPase-like_N"/>
</dbReference>
<keyword evidence="5" id="KW-0479">Metal-binding</keyword>
<dbReference type="NCBIfam" id="NF001299">
    <property type="entry name" value="PRK00241.1"/>
    <property type="match status" value="1"/>
</dbReference>
<dbReference type="InterPro" id="IPR020084">
    <property type="entry name" value="NUDIX_hydrolase_CS"/>
</dbReference>
<dbReference type="SUPFAM" id="SSF55811">
    <property type="entry name" value="Nudix"/>
    <property type="match status" value="1"/>
</dbReference>